<comment type="similarity">
    <text evidence="2">Belongs to the acyltransferase 3 family.</text>
</comment>
<evidence type="ECO:0000256" key="3">
    <source>
        <dbReference type="SAM" id="Phobius"/>
    </source>
</evidence>
<dbReference type="EMBL" id="BMOK01000001">
    <property type="protein sequence ID" value="GGL41534.1"/>
    <property type="molecule type" value="Genomic_DNA"/>
</dbReference>
<accession>A0A917VZ36</accession>
<keyword evidence="3" id="KW-0812">Transmembrane</keyword>
<evidence type="ECO:0000259" key="4">
    <source>
        <dbReference type="Pfam" id="PF01757"/>
    </source>
</evidence>
<keyword evidence="3" id="KW-1133">Transmembrane helix</keyword>
<dbReference type="Pfam" id="PF01757">
    <property type="entry name" value="Acyl_transf_3"/>
    <property type="match status" value="1"/>
</dbReference>
<gene>
    <name evidence="5" type="ORF">GCM10007968_01750</name>
</gene>
<proteinExistence type="inferred from homology"/>
<dbReference type="RefSeq" id="WP_188800890.1">
    <property type="nucleotide sequence ID" value="NZ_BMOK01000001.1"/>
</dbReference>
<feature type="transmembrane region" description="Helical" evidence="3">
    <location>
        <begin position="104"/>
        <end position="126"/>
    </location>
</feature>
<feature type="transmembrane region" description="Helical" evidence="3">
    <location>
        <begin position="188"/>
        <end position="205"/>
    </location>
</feature>
<keyword evidence="6" id="KW-1185">Reference proteome</keyword>
<feature type="transmembrane region" description="Helical" evidence="3">
    <location>
        <begin position="66"/>
        <end position="83"/>
    </location>
</feature>
<reference evidence="5" key="2">
    <citation type="submission" date="2020-09" db="EMBL/GenBank/DDBJ databases">
        <authorList>
            <person name="Sun Q."/>
            <person name="Ohkuma M."/>
        </authorList>
    </citation>
    <scope>NUCLEOTIDE SEQUENCE</scope>
    <source>
        <strain evidence="5">JCM 15325</strain>
    </source>
</reference>
<evidence type="ECO:0000256" key="1">
    <source>
        <dbReference type="ARBA" id="ARBA00004370"/>
    </source>
</evidence>
<dbReference type="Proteomes" id="UP000654670">
    <property type="component" value="Unassembled WGS sequence"/>
</dbReference>
<name>A0A917VZ36_9BACL</name>
<reference evidence="5" key="1">
    <citation type="journal article" date="2014" name="Int. J. Syst. Evol. Microbiol.">
        <title>Complete genome sequence of Corynebacterium casei LMG S-19264T (=DSM 44701T), isolated from a smear-ripened cheese.</title>
        <authorList>
            <consortium name="US DOE Joint Genome Institute (JGI-PGF)"/>
            <person name="Walter F."/>
            <person name="Albersmeier A."/>
            <person name="Kalinowski J."/>
            <person name="Ruckert C."/>
        </authorList>
    </citation>
    <scope>NUCLEOTIDE SEQUENCE</scope>
    <source>
        <strain evidence="5">JCM 15325</strain>
    </source>
</reference>
<dbReference type="InterPro" id="IPR002656">
    <property type="entry name" value="Acyl_transf_3_dom"/>
</dbReference>
<feature type="domain" description="Acyltransferase 3" evidence="4">
    <location>
        <begin position="39"/>
        <end position="268"/>
    </location>
</feature>
<dbReference type="GO" id="GO:0016747">
    <property type="term" value="F:acyltransferase activity, transferring groups other than amino-acyl groups"/>
    <property type="evidence" value="ECO:0007669"/>
    <property type="project" value="InterPro"/>
</dbReference>
<feature type="transmembrane region" description="Helical" evidence="3">
    <location>
        <begin position="132"/>
        <end position="154"/>
    </location>
</feature>
<keyword evidence="3" id="KW-0472">Membrane</keyword>
<sequence length="270" mass="31317">MLKINLLIIFILVLFLSFLLPFKDTKKLNYSFMSMSHTNIVKGIGIILIVIHHIGQVYAIHLTDQIGPLGVFLFLAASGYGINESFKKRGLDHYLIKRIKKVFVPYWVLMIFLIGIFMISDFPGILEIAQQLLMIHLFTGFYWFLQLIAVWYIAFFVTGLLIQNSAIRTTLLFAAGILITWFNLDNQLFSFQIFSFPFGVLISNYKEWFQKRLFNKPVILVLMLAIGIAEVLLLRNPTFDSHYLTAFNFIAMQVIFNFSFGMFLLFISYI</sequence>
<feature type="transmembrane region" description="Helical" evidence="3">
    <location>
        <begin position="246"/>
        <end position="267"/>
    </location>
</feature>
<evidence type="ECO:0000313" key="5">
    <source>
        <dbReference type="EMBL" id="GGL41534.1"/>
    </source>
</evidence>
<feature type="transmembrane region" description="Helical" evidence="3">
    <location>
        <begin position="166"/>
        <end position="182"/>
    </location>
</feature>
<dbReference type="AlphaFoldDB" id="A0A917VZ36"/>
<comment type="subcellular location">
    <subcellularLocation>
        <location evidence="1">Membrane</location>
    </subcellularLocation>
</comment>
<evidence type="ECO:0000256" key="2">
    <source>
        <dbReference type="ARBA" id="ARBA00007400"/>
    </source>
</evidence>
<feature type="transmembrane region" description="Helical" evidence="3">
    <location>
        <begin position="6"/>
        <end position="22"/>
    </location>
</feature>
<feature type="transmembrane region" description="Helical" evidence="3">
    <location>
        <begin position="43"/>
        <end position="60"/>
    </location>
</feature>
<comment type="caution">
    <text evidence="5">The sequence shown here is derived from an EMBL/GenBank/DDBJ whole genome shotgun (WGS) entry which is preliminary data.</text>
</comment>
<feature type="transmembrane region" description="Helical" evidence="3">
    <location>
        <begin position="217"/>
        <end position="234"/>
    </location>
</feature>
<evidence type="ECO:0000313" key="6">
    <source>
        <dbReference type="Proteomes" id="UP000654670"/>
    </source>
</evidence>
<protein>
    <recommendedName>
        <fullName evidence="4">Acyltransferase 3 domain-containing protein</fullName>
    </recommendedName>
</protein>
<organism evidence="5 6">
    <name type="scientific">Sporolactobacillus putidus</name>
    <dbReference type="NCBI Taxonomy" id="492735"/>
    <lineage>
        <taxon>Bacteria</taxon>
        <taxon>Bacillati</taxon>
        <taxon>Bacillota</taxon>
        <taxon>Bacilli</taxon>
        <taxon>Bacillales</taxon>
        <taxon>Sporolactobacillaceae</taxon>
        <taxon>Sporolactobacillus</taxon>
    </lineage>
</organism>